<feature type="domain" description="CN hydrolase" evidence="2">
    <location>
        <begin position="1"/>
        <end position="241"/>
    </location>
</feature>
<dbReference type="Pfam" id="PF00795">
    <property type="entry name" value="CN_hydrolase"/>
    <property type="match status" value="1"/>
</dbReference>
<proteinExistence type="predicted"/>
<organism evidence="3 4">
    <name type="scientific">Anaerostipes hadrus</name>
    <dbReference type="NCBI Taxonomy" id="649756"/>
    <lineage>
        <taxon>Bacteria</taxon>
        <taxon>Bacillati</taxon>
        <taxon>Bacillota</taxon>
        <taxon>Clostridia</taxon>
        <taxon>Lachnospirales</taxon>
        <taxon>Lachnospiraceae</taxon>
        <taxon>Anaerostipes</taxon>
    </lineage>
</organism>
<gene>
    <name evidence="3" type="ORF">DO83_15320</name>
</gene>
<evidence type="ECO:0000313" key="4">
    <source>
        <dbReference type="Proteomes" id="UP000188159"/>
    </source>
</evidence>
<dbReference type="InterPro" id="IPR003010">
    <property type="entry name" value="C-N_Hydrolase"/>
</dbReference>
<dbReference type="Proteomes" id="UP000188159">
    <property type="component" value="Chromosome"/>
</dbReference>
<evidence type="ECO:0000256" key="1">
    <source>
        <dbReference type="ARBA" id="ARBA00022801"/>
    </source>
</evidence>
<accession>A0A1Q2CAY1</accession>
<keyword evidence="1 3" id="KW-0378">Hydrolase</keyword>
<dbReference type="GO" id="GO:0016811">
    <property type="term" value="F:hydrolase activity, acting on carbon-nitrogen (but not peptide) bonds, in linear amides"/>
    <property type="evidence" value="ECO:0007669"/>
    <property type="project" value="TreeGrafter"/>
</dbReference>
<dbReference type="SUPFAM" id="SSF56317">
    <property type="entry name" value="Carbon-nitrogen hydrolase"/>
    <property type="match status" value="1"/>
</dbReference>
<dbReference type="InterPro" id="IPR050345">
    <property type="entry name" value="Aliph_Amidase/BUP"/>
</dbReference>
<dbReference type="PROSITE" id="PS50263">
    <property type="entry name" value="CN_HYDROLASE"/>
    <property type="match status" value="1"/>
</dbReference>
<dbReference type="EMBL" id="CP012098">
    <property type="protein sequence ID" value="AQP40824.1"/>
    <property type="molecule type" value="Genomic_DNA"/>
</dbReference>
<evidence type="ECO:0000259" key="2">
    <source>
        <dbReference type="PROSITE" id="PS50263"/>
    </source>
</evidence>
<dbReference type="Gene3D" id="3.60.110.10">
    <property type="entry name" value="Carbon-nitrogen hydrolase"/>
    <property type="match status" value="1"/>
</dbReference>
<dbReference type="InterPro" id="IPR036526">
    <property type="entry name" value="C-N_Hydrolase_sf"/>
</dbReference>
<dbReference type="RefSeq" id="WP_077327665.1">
    <property type="nucleotide sequence ID" value="NZ_CP012098.1"/>
</dbReference>
<name>A0A1Q2CAY1_ANAHA</name>
<protein>
    <submittedName>
        <fullName evidence="3">Amidohydrolase</fullName>
    </submittedName>
</protein>
<dbReference type="CDD" id="cd07197">
    <property type="entry name" value="nitrilase"/>
    <property type="match status" value="1"/>
</dbReference>
<dbReference type="PANTHER" id="PTHR43674:SF16">
    <property type="entry name" value="CARBON-NITROGEN FAMILY, PUTATIVE (AFU_ORTHOLOGUE AFUA_5G02350)-RELATED"/>
    <property type="match status" value="1"/>
</dbReference>
<evidence type="ECO:0000313" key="3">
    <source>
        <dbReference type="EMBL" id="AQP40824.1"/>
    </source>
</evidence>
<sequence>MKLAMAQMQMTDDINYNLETSLKYCDRAKDSDLLFFPEIQLSPFFPKYEKKDATKYCMTIHSKEVRLLKEKAKQHHYYLSPNVYFEENQKRYDTSLWINHKGELEGRSKMVHIAQAQNFYEQDYYTPSEEGFQVFDTSFGKIGIVICYDRHLPESIRTSTLKGADLIIIPTANTKDEPMEMFEWEIRVQAMQNQVFIAMCNRVGKEDHMEFAGESLLVGPDGDVIFKADDRQQLIECEIDLSKAGKLRESKPYLSTRRPECYL</sequence>
<dbReference type="AlphaFoldDB" id="A0A1Q2CAY1"/>
<reference evidence="3 4" key="1">
    <citation type="journal article" date="2016" name="Sci. Rep.">
        <title>Accelerated dysbiosis of gut microbiota during aggravation of DSS-induced colitis by a butyrate-producing bacterium.</title>
        <authorList>
            <person name="Zhang Q."/>
            <person name="Wu Y."/>
            <person name="Wang J."/>
            <person name="Wu G."/>
            <person name="Long W."/>
            <person name="Xue Z."/>
            <person name="Wang L."/>
            <person name="Zhang X."/>
            <person name="Pang X."/>
            <person name="Zhao Y."/>
            <person name="Zhao L."/>
            <person name="Zhang C."/>
        </authorList>
    </citation>
    <scope>NUCLEOTIDE SEQUENCE [LARGE SCALE GENOMIC DNA]</scope>
    <source>
        <strain evidence="3 4">BPB5</strain>
    </source>
</reference>
<dbReference type="PANTHER" id="PTHR43674">
    <property type="entry name" value="NITRILASE C965.09-RELATED"/>
    <property type="match status" value="1"/>
</dbReference>